<dbReference type="GO" id="GO:0006086">
    <property type="term" value="P:pyruvate decarboxylation to acetyl-CoA"/>
    <property type="evidence" value="ECO:0007669"/>
    <property type="project" value="InterPro"/>
</dbReference>
<evidence type="ECO:0000256" key="1">
    <source>
        <dbReference type="SAM" id="MobiDB-lite"/>
    </source>
</evidence>
<dbReference type="RefSeq" id="WP_197041456.1">
    <property type="nucleotide sequence ID" value="NZ_ASRX01000066.1"/>
</dbReference>
<gene>
    <name evidence="3" type="ORF">CAP_7431</name>
</gene>
<keyword evidence="3" id="KW-0808">Transferase</keyword>
<evidence type="ECO:0000313" key="4">
    <source>
        <dbReference type="Proteomes" id="UP000019678"/>
    </source>
</evidence>
<comment type="caution">
    <text evidence="3">The sequence shown here is derived from an EMBL/GenBank/DDBJ whole genome shotgun (WGS) entry which is preliminary data.</text>
</comment>
<feature type="domain" description="2-oxoacid dehydrogenase acyltransferase catalytic" evidence="2">
    <location>
        <begin position="32"/>
        <end position="132"/>
    </location>
</feature>
<dbReference type="AlphaFoldDB" id="A0A017T0N5"/>
<dbReference type="STRING" id="1192034.CAP_7431"/>
<dbReference type="GO" id="GO:0016746">
    <property type="term" value="F:acyltransferase activity"/>
    <property type="evidence" value="ECO:0007669"/>
    <property type="project" value="UniProtKB-KW"/>
</dbReference>
<dbReference type="InterPro" id="IPR023213">
    <property type="entry name" value="CAT-like_dom_sf"/>
</dbReference>
<name>A0A017T0N5_9BACT</name>
<dbReference type="SUPFAM" id="SSF52777">
    <property type="entry name" value="CoA-dependent acyltransferases"/>
    <property type="match status" value="1"/>
</dbReference>
<feature type="domain" description="2-oxoacid dehydrogenase acyltransferase catalytic" evidence="2">
    <location>
        <begin position="181"/>
        <end position="265"/>
    </location>
</feature>
<evidence type="ECO:0000313" key="3">
    <source>
        <dbReference type="EMBL" id="EYF02091.1"/>
    </source>
</evidence>
<dbReference type="GO" id="GO:0045254">
    <property type="term" value="C:pyruvate dehydrogenase complex"/>
    <property type="evidence" value="ECO:0007669"/>
    <property type="project" value="InterPro"/>
</dbReference>
<sequence>MANKTPRMSTRRKLAIASWSSPSEGNIYGKLTLDATEAVAYIEHQRRTTGEKVTITHLVGKAVGEALRQEKTLNGFIRLGAYVPHETVDVSFLVALEEGGNLAKAKVANVDQKSVVDIARELRELAARLHRGHDQEFNKTQSPIRMLPTWLLKPMLYTTGLLTASFGVSVPSLGLEAFPFGACIITSVGMFGLDEGYAPPTPFARVPAYVLVGALRDSPAVVDGKLAVRKQLTLTATLDHRFIDGHQAGTLARVVRQAFENPWTLDGLPGRPAEAGSPGATENSRAEPAGV</sequence>
<keyword evidence="3" id="KW-0012">Acyltransferase</keyword>
<organism evidence="3 4">
    <name type="scientific">Chondromyces apiculatus DSM 436</name>
    <dbReference type="NCBI Taxonomy" id="1192034"/>
    <lineage>
        <taxon>Bacteria</taxon>
        <taxon>Pseudomonadati</taxon>
        <taxon>Myxococcota</taxon>
        <taxon>Polyangia</taxon>
        <taxon>Polyangiales</taxon>
        <taxon>Polyangiaceae</taxon>
        <taxon>Chondromyces</taxon>
    </lineage>
</organism>
<dbReference type="InterPro" id="IPR045257">
    <property type="entry name" value="E2/Pdx1"/>
</dbReference>
<dbReference type="EMBL" id="ASRX01000066">
    <property type="protein sequence ID" value="EYF02091.1"/>
    <property type="molecule type" value="Genomic_DNA"/>
</dbReference>
<dbReference type="InterPro" id="IPR001078">
    <property type="entry name" value="2-oxoacid_DH_actylTfrase"/>
</dbReference>
<proteinExistence type="predicted"/>
<accession>A0A017T0N5</accession>
<feature type="region of interest" description="Disordered" evidence="1">
    <location>
        <begin position="265"/>
        <end position="291"/>
    </location>
</feature>
<dbReference type="Gene3D" id="3.30.559.10">
    <property type="entry name" value="Chloramphenicol acetyltransferase-like domain"/>
    <property type="match status" value="1"/>
</dbReference>
<protein>
    <submittedName>
        <fullName evidence="3">2-oxo acid dehydrogenase acyltransferase catalytic domain protein</fullName>
    </submittedName>
</protein>
<dbReference type="Proteomes" id="UP000019678">
    <property type="component" value="Unassembled WGS sequence"/>
</dbReference>
<dbReference type="PANTHER" id="PTHR23151">
    <property type="entry name" value="DIHYDROLIPOAMIDE ACETYL/SUCCINYL-TRANSFERASE-RELATED"/>
    <property type="match status" value="1"/>
</dbReference>
<dbReference type="Pfam" id="PF00198">
    <property type="entry name" value="2-oxoacid_dh"/>
    <property type="match status" value="2"/>
</dbReference>
<evidence type="ECO:0000259" key="2">
    <source>
        <dbReference type="Pfam" id="PF00198"/>
    </source>
</evidence>
<dbReference type="eggNOG" id="COG0508">
    <property type="taxonomic scope" value="Bacteria"/>
</dbReference>
<reference evidence="3 4" key="1">
    <citation type="submission" date="2013-05" db="EMBL/GenBank/DDBJ databases">
        <title>Genome assembly of Chondromyces apiculatus DSM 436.</title>
        <authorList>
            <person name="Sharma G."/>
            <person name="Khatri I."/>
            <person name="Kaur C."/>
            <person name="Mayilraj S."/>
            <person name="Subramanian S."/>
        </authorList>
    </citation>
    <scope>NUCLEOTIDE SEQUENCE [LARGE SCALE GENOMIC DNA]</scope>
    <source>
        <strain evidence="3 4">DSM 436</strain>
    </source>
</reference>
<keyword evidence="4" id="KW-1185">Reference proteome</keyword>
<dbReference type="PANTHER" id="PTHR23151:SF90">
    <property type="entry name" value="DIHYDROLIPOYLLYSINE-RESIDUE ACETYLTRANSFERASE COMPONENT OF PYRUVATE DEHYDROGENASE COMPLEX, MITOCHONDRIAL-RELATED"/>
    <property type="match status" value="1"/>
</dbReference>